<accession>X0UV91</accession>
<feature type="region of interest" description="Disordered" evidence="1">
    <location>
        <begin position="23"/>
        <end position="55"/>
    </location>
</feature>
<dbReference type="SUPFAM" id="SSF48239">
    <property type="entry name" value="Terpenoid cyclases/Protein prenyltransferases"/>
    <property type="match status" value="1"/>
</dbReference>
<organism evidence="2">
    <name type="scientific">marine sediment metagenome</name>
    <dbReference type="NCBI Taxonomy" id="412755"/>
    <lineage>
        <taxon>unclassified sequences</taxon>
        <taxon>metagenomes</taxon>
        <taxon>ecological metagenomes</taxon>
    </lineage>
</organism>
<dbReference type="InterPro" id="IPR008930">
    <property type="entry name" value="Terpenoid_cyclase/PrenylTrfase"/>
</dbReference>
<dbReference type="Gene3D" id="1.50.10.20">
    <property type="match status" value="1"/>
</dbReference>
<dbReference type="EMBL" id="BARS01023272">
    <property type="protein sequence ID" value="GAG09645.1"/>
    <property type="molecule type" value="Genomic_DNA"/>
</dbReference>
<evidence type="ECO:0000313" key="2">
    <source>
        <dbReference type="EMBL" id="GAG09645.1"/>
    </source>
</evidence>
<name>X0UV91_9ZZZZ</name>
<protein>
    <recommendedName>
        <fullName evidence="3">Squalene cyclase C-terminal domain-containing protein</fullName>
    </recommendedName>
</protein>
<feature type="compositionally biased region" description="Low complexity" evidence="1">
    <location>
        <begin position="38"/>
        <end position="51"/>
    </location>
</feature>
<evidence type="ECO:0008006" key="3">
    <source>
        <dbReference type="Google" id="ProtNLM"/>
    </source>
</evidence>
<comment type="caution">
    <text evidence="2">The sequence shown here is derived from an EMBL/GenBank/DDBJ whole genome shotgun (WGS) entry which is preliminary data.</text>
</comment>
<dbReference type="AlphaFoldDB" id="X0UV91"/>
<proteinExistence type="predicted"/>
<reference evidence="2" key="1">
    <citation type="journal article" date="2014" name="Front. Microbiol.">
        <title>High frequency of phylogenetically diverse reductive dehalogenase-homologous genes in deep subseafloor sedimentary metagenomes.</title>
        <authorList>
            <person name="Kawai M."/>
            <person name="Futagami T."/>
            <person name="Toyoda A."/>
            <person name="Takaki Y."/>
            <person name="Nishi S."/>
            <person name="Hori S."/>
            <person name="Arai W."/>
            <person name="Tsubouchi T."/>
            <person name="Morono Y."/>
            <person name="Uchiyama I."/>
            <person name="Ito T."/>
            <person name="Fujiyama A."/>
            <person name="Inagaki F."/>
            <person name="Takami H."/>
        </authorList>
    </citation>
    <scope>NUCLEOTIDE SEQUENCE</scope>
    <source>
        <strain evidence="2">Expedition CK06-06</strain>
    </source>
</reference>
<sequence>MTQDARLFVTALVLLLVAGRSPSAAAQAERPREPSDGAATPKPAAVPAAEPEGITPATRAAIDSGLRYLIENQNRDGSWRSRGSTGSYPVAMTALAGLALLSSGSTPTQGPYARNVSSALTYILRSARRDGLIAQLEEESHCMHGHGFAMLFLAQS</sequence>
<feature type="non-terminal residue" evidence="2">
    <location>
        <position position="156"/>
    </location>
</feature>
<evidence type="ECO:0000256" key="1">
    <source>
        <dbReference type="SAM" id="MobiDB-lite"/>
    </source>
</evidence>
<gene>
    <name evidence="2" type="ORF">S01H1_37076</name>
</gene>